<dbReference type="InterPro" id="IPR039564">
    <property type="entry name" value="Peptidase_C39-like"/>
</dbReference>
<accession>A0A1F5KA55</accession>
<dbReference type="Proteomes" id="UP000176527">
    <property type="component" value="Unassembled WGS sequence"/>
</dbReference>
<evidence type="ECO:0000313" key="4">
    <source>
        <dbReference type="Proteomes" id="UP000176527"/>
    </source>
</evidence>
<dbReference type="Gene3D" id="3.90.70.10">
    <property type="entry name" value="Cysteine proteinases"/>
    <property type="match status" value="1"/>
</dbReference>
<reference evidence="3 4" key="1">
    <citation type="journal article" date="2016" name="Nat. Commun.">
        <title>Thousands of microbial genomes shed light on interconnected biogeochemical processes in an aquifer system.</title>
        <authorList>
            <person name="Anantharaman K."/>
            <person name="Brown C.T."/>
            <person name="Hug L.A."/>
            <person name="Sharon I."/>
            <person name="Castelle C.J."/>
            <person name="Probst A.J."/>
            <person name="Thomas B.C."/>
            <person name="Singh A."/>
            <person name="Wilkins M.J."/>
            <person name="Karaoz U."/>
            <person name="Brodie E.L."/>
            <person name="Williams K.H."/>
            <person name="Hubbard S.S."/>
            <person name="Banfield J.F."/>
        </authorList>
    </citation>
    <scope>NUCLEOTIDE SEQUENCE [LARGE SCALE GENOMIC DNA]</scope>
</reference>
<dbReference type="SUPFAM" id="SSF48452">
    <property type="entry name" value="TPR-like"/>
    <property type="match status" value="1"/>
</dbReference>
<dbReference type="EMBL" id="MFDE01000038">
    <property type="protein sequence ID" value="OGE37694.1"/>
    <property type="molecule type" value="Genomic_DNA"/>
</dbReference>
<sequence>MVKLIITVILILSIYLWWQFTKWVPITQQLTTPGVDQAATSGVSLPTPTSFQLSIPTESKTLTNGIHVFQTFNNCGPAALSMALSYYGIYETQAKLGQDLRPYQVPGGDNDDKSVTLEELAEKSREYEFVPYHRPNGSIELIKLFITYDIPVIARTLIKVNEDIGHYRVITGYDGSTNEIFQDDSLQGKNLRYSYDDFNTLWKKFNFEYLVLVPKDKKEIAEAILRYEVDALESWKVAVKNAEAQLVEAPDDIYARFNLSVALYNIGDYQGSVEKFEKVETKLSFRTLWYQIEPILAYQKLKNYDRVFQITDKVLNYHNRAFSELYIIRGKIYLEKGQKNLAKSEFEKAYLYNKNLKAAQEALDSLLI</sequence>
<evidence type="ECO:0000313" key="3">
    <source>
        <dbReference type="EMBL" id="OGE37694.1"/>
    </source>
</evidence>
<keyword evidence="1" id="KW-0802">TPR repeat</keyword>
<dbReference type="PROSITE" id="PS50005">
    <property type="entry name" value="TPR"/>
    <property type="match status" value="1"/>
</dbReference>
<dbReference type="InterPro" id="IPR011990">
    <property type="entry name" value="TPR-like_helical_dom_sf"/>
</dbReference>
<comment type="caution">
    <text evidence="3">The sequence shown here is derived from an EMBL/GenBank/DDBJ whole genome shotgun (WGS) entry which is preliminary data.</text>
</comment>
<evidence type="ECO:0000256" key="1">
    <source>
        <dbReference type="PROSITE-ProRule" id="PRU00339"/>
    </source>
</evidence>
<protein>
    <recommendedName>
        <fullName evidence="2">Peptidase C39-like domain-containing protein</fullName>
    </recommendedName>
</protein>
<gene>
    <name evidence="3" type="ORF">A3F00_04550</name>
</gene>
<evidence type="ECO:0000259" key="2">
    <source>
        <dbReference type="Pfam" id="PF13529"/>
    </source>
</evidence>
<organism evidence="3 4">
    <name type="scientific">Candidatus Daviesbacteria bacterium RIFCSPHIGHO2_12_FULL_37_11</name>
    <dbReference type="NCBI Taxonomy" id="1797777"/>
    <lineage>
        <taxon>Bacteria</taxon>
        <taxon>Candidatus Daviesiibacteriota</taxon>
    </lineage>
</organism>
<dbReference type="Pfam" id="PF13529">
    <property type="entry name" value="Peptidase_C39_2"/>
    <property type="match status" value="1"/>
</dbReference>
<feature type="repeat" description="TPR" evidence="1">
    <location>
        <begin position="323"/>
        <end position="356"/>
    </location>
</feature>
<dbReference type="InterPro" id="IPR019734">
    <property type="entry name" value="TPR_rpt"/>
</dbReference>
<dbReference type="AlphaFoldDB" id="A0A1F5KA55"/>
<name>A0A1F5KA55_9BACT</name>
<feature type="domain" description="Peptidase C39-like" evidence="2">
    <location>
        <begin position="70"/>
        <end position="184"/>
    </location>
</feature>
<dbReference type="Gene3D" id="1.25.40.10">
    <property type="entry name" value="Tetratricopeptide repeat domain"/>
    <property type="match status" value="1"/>
</dbReference>
<proteinExistence type="predicted"/>